<feature type="domain" description="Peptidase M28" evidence="2">
    <location>
        <begin position="211"/>
        <end position="274"/>
    </location>
</feature>
<dbReference type="Gene3D" id="3.40.630.10">
    <property type="entry name" value="Zn peptidases"/>
    <property type="match status" value="1"/>
</dbReference>
<comment type="caution">
    <text evidence="3">The sequence shown here is derived from an EMBL/GenBank/DDBJ whole genome shotgun (WGS) entry which is preliminary data.</text>
</comment>
<evidence type="ECO:0000256" key="1">
    <source>
        <dbReference type="SAM" id="Phobius"/>
    </source>
</evidence>
<keyword evidence="1" id="KW-0472">Membrane</keyword>
<feature type="transmembrane region" description="Helical" evidence="1">
    <location>
        <begin position="44"/>
        <end position="63"/>
    </location>
</feature>
<dbReference type="Pfam" id="PF04389">
    <property type="entry name" value="Peptidase_M28"/>
    <property type="match status" value="1"/>
</dbReference>
<dbReference type="InterPro" id="IPR007484">
    <property type="entry name" value="Peptidase_M28"/>
</dbReference>
<feature type="transmembrane region" description="Helical" evidence="1">
    <location>
        <begin position="69"/>
        <end position="88"/>
    </location>
</feature>
<protein>
    <recommendedName>
        <fullName evidence="2">Peptidase M28 domain-containing protein</fullName>
    </recommendedName>
</protein>
<sequence>RMPCSPAEAQAADYIKKELEKTCDEVNLEPFKCHPRAFLGWIRIDILLISISILNFLLMPFIAPNLFSRILLITIAVILNIFAFLILWNEFFNYREFIDKLFKERDSQNVVGKIKAKGELKKIIIFSGHHDSALQFNLLRYLKLGYVVIIFLGLGTLFIWMIISIVIFILIFFDLEYTLFYNFTVILFIIGIPAFIGLFFFVSSGEKANKVPGAIDNLSAVAVILGLGKYLKTHKQTILNNIEIRLISFGCEEAGLRGAYRYVTRHLEELKKNNAEII</sequence>
<feature type="non-terminal residue" evidence="3">
    <location>
        <position position="1"/>
    </location>
</feature>
<keyword evidence="1" id="KW-1133">Transmembrane helix</keyword>
<reference evidence="3" key="1">
    <citation type="journal article" date="2014" name="Front. Microbiol.">
        <title>High frequency of phylogenetically diverse reductive dehalogenase-homologous genes in deep subseafloor sedimentary metagenomes.</title>
        <authorList>
            <person name="Kawai M."/>
            <person name="Futagami T."/>
            <person name="Toyoda A."/>
            <person name="Takaki Y."/>
            <person name="Nishi S."/>
            <person name="Hori S."/>
            <person name="Arai W."/>
            <person name="Tsubouchi T."/>
            <person name="Morono Y."/>
            <person name="Uchiyama I."/>
            <person name="Ito T."/>
            <person name="Fujiyama A."/>
            <person name="Inagaki F."/>
            <person name="Takami H."/>
        </authorList>
    </citation>
    <scope>NUCLEOTIDE SEQUENCE</scope>
    <source>
        <strain evidence="3">Expedition CK06-06</strain>
    </source>
</reference>
<evidence type="ECO:0000259" key="2">
    <source>
        <dbReference type="Pfam" id="PF04389"/>
    </source>
</evidence>
<proteinExistence type="predicted"/>
<dbReference type="EMBL" id="BARU01011138">
    <property type="protein sequence ID" value="GAH41647.1"/>
    <property type="molecule type" value="Genomic_DNA"/>
</dbReference>
<evidence type="ECO:0000313" key="3">
    <source>
        <dbReference type="EMBL" id="GAH41647.1"/>
    </source>
</evidence>
<organism evidence="3">
    <name type="scientific">marine sediment metagenome</name>
    <dbReference type="NCBI Taxonomy" id="412755"/>
    <lineage>
        <taxon>unclassified sequences</taxon>
        <taxon>metagenomes</taxon>
        <taxon>ecological metagenomes</taxon>
    </lineage>
</organism>
<feature type="non-terminal residue" evidence="3">
    <location>
        <position position="278"/>
    </location>
</feature>
<gene>
    <name evidence="3" type="ORF">S03H2_21000</name>
</gene>
<accession>X1F9K6</accession>
<feature type="transmembrane region" description="Helical" evidence="1">
    <location>
        <begin position="179"/>
        <end position="202"/>
    </location>
</feature>
<feature type="transmembrane region" description="Helical" evidence="1">
    <location>
        <begin position="144"/>
        <end position="173"/>
    </location>
</feature>
<keyword evidence="1" id="KW-0812">Transmembrane</keyword>
<dbReference type="SUPFAM" id="SSF53187">
    <property type="entry name" value="Zn-dependent exopeptidases"/>
    <property type="match status" value="1"/>
</dbReference>
<dbReference type="AlphaFoldDB" id="X1F9K6"/>
<name>X1F9K6_9ZZZZ</name>